<evidence type="ECO:0000313" key="2">
    <source>
        <dbReference type="EMBL" id="CAG5083880.1"/>
    </source>
</evidence>
<keyword evidence="3" id="KW-1185">Reference proteome</keyword>
<keyword evidence="1" id="KW-0472">Membrane</keyword>
<reference evidence="2" key="1">
    <citation type="submission" date="2021-04" db="EMBL/GenBank/DDBJ databases">
        <authorList>
            <person name="Rodrigo-Torres L."/>
            <person name="Arahal R. D."/>
            <person name="Lucena T."/>
        </authorList>
    </citation>
    <scope>NUCLEOTIDE SEQUENCE</scope>
    <source>
        <strain evidence="2">AS29M-1</strain>
    </source>
</reference>
<keyword evidence="1" id="KW-1133">Transmembrane helix</keyword>
<dbReference type="Pfam" id="PF13620">
    <property type="entry name" value="CarboxypepD_reg"/>
    <property type="match status" value="1"/>
</dbReference>
<dbReference type="AlphaFoldDB" id="A0A916JPA9"/>
<dbReference type="Proteomes" id="UP000683507">
    <property type="component" value="Chromosome"/>
</dbReference>
<feature type="transmembrane region" description="Helical" evidence="1">
    <location>
        <begin position="12"/>
        <end position="31"/>
    </location>
</feature>
<gene>
    <name evidence="2" type="ORF">CRYO30217_02319</name>
</gene>
<proteinExistence type="predicted"/>
<evidence type="ECO:0000313" key="3">
    <source>
        <dbReference type="Proteomes" id="UP000683507"/>
    </source>
</evidence>
<evidence type="ECO:0008006" key="4">
    <source>
        <dbReference type="Google" id="ProtNLM"/>
    </source>
</evidence>
<sequence>MIPFSILEKLSFKFKLFSFLLLFGYTFMNFITIQKPEAQITGKILNSNGEPVIFAIVRIYQNENLISEVTTDFNGDFIIEKVNPNIYELVVITVSCDPYFQKDLKVNGNEKKEIGVITMNCISEKEAKKNS</sequence>
<dbReference type="EMBL" id="OU015584">
    <property type="protein sequence ID" value="CAG5083880.1"/>
    <property type="molecule type" value="Genomic_DNA"/>
</dbReference>
<accession>A0A916JPA9</accession>
<keyword evidence="1" id="KW-0812">Transmembrane</keyword>
<protein>
    <recommendedName>
        <fullName evidence="4">Carboxypeptidase regulatory-like domain-containing protein</fullName>
    </recommendedName>
</protein>
<dbReference type="KEGG" id="ptan:CRYO30217_02319"/>
<organism evidence="2 3">
    <name type="scientific">Parvicella tangerina</name>
    <dbReference type="NCBI Taxonomy" id="2829795"/>
    <lineage>
        <taxon>Bacteria</taxon>
        <taxon>Pseudomonadati</taxon>
        <taxon>Bacteroidota</taxon>
        <taxon>Flavobacteriia</taxon>
        <taxon>Flavobacteriales</taxon>
        <taxon>Parvicellaceae</taxon>
        <taxon>Parvicella</taxon>
    </lineage>
</organism>
<dbReference type="Gene3D" id="2.60.40.1120">
    <property type="entry name" value="Carboxypeptidase-like, regulatory domain"/>
    <property type="match status" value="1"/>
</dbReference>
<dbReference type="SUPFAM" id="SSF49464">
    <property type="entry name" value="Carboxypeptidase regulatory domain-like"/>
    <property type="match status" value="1"/>
</dbReference>
<name>A0A916JPA9_9FLAO</name>
<evidence type="ECO:0000256" key="1">
    <source>
        <dbReference type="SAM" id="Phobius"/>
    </source>
</evidence>
<dbReference type="InterPro" id="IPR008969">
    <property type="entry name" value="CarboxyPept-like_regulatory"/>
</dbReference>